<evidence type="ECO:0000313" key="10">
    <source>
        <dbReference type="EMBL" id="QFG74460.1"/>
    </source>
</evidence>
<dbReference type="GO" id="GO:0046872">
    <property type="term" value="F:metal ion binding"/>
    <property type="evidence" value="ECO:0007669"/>
    <property type="project" value="UniProtKB-KW"/>
</dbReference>
<evidence type="ECO:0000256" key="5">
    <source>
        <dbReference type="ARBA" id="ARBA00022958"/>
    </source>
</evidence>
<evidence type="ECO:0000256" key="2">
    <source>
        <dbReference type="ARBA" id="ARBA00015800"/>
    </source>
</evidence>
<dbReference type="InterPro" id="IPR050139">
    <property type="entry name" value="GMP_reductase"/>
</dbReference>
<evidence type="ECO:0000256" key="6">
    <source>
        <dbReference type="ARBA" id="ARBA00023002"/>
    </source>
</evidence>
<keyword evidence="6" id="KW-0560">Oxidoreductase</keyword>
<keyword evidence="3" id="KW-0479">Metal-binding</keyword>
<evidence type="ECO:0000256" key="8">
    <source>
        <dbReference type="ARBA" id="ARBA00048616"/>
    </source>
</evidence>
<dbReference type="SUPFAM" id="SSF51412">
    <property type="entry name" value="Inosine monophosphate dehydrogenase (IMPDH)"/>
    <property type="match status" value="1"/>
</dbReference>
<dbReference type="InterPro" id="IPR013785">
    <property type="entry name" value="Aldolase_TIM"/>
</dbReference>
<sequence>MRIINDTKLDFKDVLILPKRSQLKSRKEVDLERTFIFKNTIDPNTNSPMTWSGVPIMVANMDTTGTFEMANALMKHKIITCIHKHYSVNDWKKFLSKLCPSDFNYFTVSIGITDNDMNKLNDILELNDNIKFICIDVANGYTEMFIDRVKEIKTLYPSKVLIAGNIVTPEITEELILSGVDIVKAGIGGGSVCTTRIKTGVGYPQMSTVIECSDAAHGLKGHVISDGGCTNSGDISKAFGGGADFVMMGGIFSGHDESSGDLIEQDGIKYKEFYGMSSSTAMEKHNGGVKSYKASEGKRVLVKYKGPVDNTVNDILGGIRSTCTYVGAIKLKELSKRTTFVKVTQQSNEVYSKNS</sequence>
<dbReference type="InterPro" id="IPR005993">
    <property type="entry name" value="GMPR"/>
</dbReference>
<evidence type="ECO:0000256" key="3">
    <source>
        <dbReference type="ARBA" id="ARBA00022723"/>
    </source>
</evidence>
<dbReference type="NCBIfam" id="NF003470">
    <property type="entry name" value="PRK05096.1"/>
    <property type="match status" value="1"/>
</dbReference>
<dbReference type="Gene3D" id="3.20.20.70">
    <property type="entry name" value="Aldolase class I"/>
    <property type="match status" value="1"/>
</dbReference>
<keyword evidence="4" id="KW-0521">NADP</keyword>
<dbReference type="InterPro" id="IPR001093">
    <property type="entry name" value="IMP_DH_GMPRt"/>
</dbReference>
<name>A0A5J6VKF2_9VIRU</name>
<accession>A0A5J6VKF2</accession>
<proteinExistence type="inferred from homology"/>
<evidence type="ECO:0000256" key="4">
    <source>
        <dbReference type="ARBA" id="ARBA00022857"/>
    </source>
</evidence>
<dbReference type="SMART" id="SM01240">
    <property type="entry name" value="IMPDH"/>
    <property type="match status" value="1"/>
</dbReference>
<keyword evidence="5" id="KW-0630">Potassium</keyword>
<dbReference type="HAMAP" id="MF_00596">
    <property type="entry name" value="GMP_reduct_type1"/>
    <property type="match status" value="1"/>
</dbReference>
<dbReference type="CDD" id="cd00381">
    <property type="entry name" value="IMPDH"/>
    <property type="match status" value="1"/>
</dbReference>
<reference evidence="10" key="1">
    <citation type="journal article" date="2019" name="Philos. Trans. R. Soc. Lond., B, Biol. Sci.">
        <title>Targeted metagenomic recovery of four divergent viruses reveals shared and distinctive characteristics of giant viruses of marine eukaryotes.</title>
        <authorList>
            <person name="Needham D.M."/>
            <person name="Poirier C."/>
            <person name="Hehenberger E."/>
            <person name="Jimenez V."/>
            <person name="Swalwell J.E."/>
            <person name="Santoro A.E."/>
            <person name="Worden A.Z."/>
        </authorList>
    </citation>
    <scope>NUCLEOTIDE SEQUENCE</scope>
    <source>
        <strain evidence="10">MPacV-611</strain>
    </source>
</reference>
<dbReference type="NCBIfam" id="TIGR01305">
    <property type="entry name" value="GMP_reduct_1"/>
    <property type="match status" value="1"/>
</dbReference>
<dbReference type="GO" id="GO:0009117">
    <property type="term" value="P:nucleotide metabolic process"/>
    <property type="evidence" value="ECO:0007669"/>
    <property type="project" value="InterPro"/>
</dbReference>
<evidence type="ECO:0000256" key="7">
    <source>
        <dbReference type="ARBA" id="ARBA00030699"/>
    </source>
</evidence>
<dbReference type="PANTHER" id="PTHR43170">
    <property type="entry name" value="GMP REDUCTASE"/>
    <property type="match status" value="1"/>
</dbReference>
<dbReference type="FunFam" id="3.20.20.70:FF:000012">
    <property type="entry name" value="GMP reductase"/>
    <property type="match status" value="1"/>
</dbReference>
<evidence type="ECO:0000256" key="1">
    <source>
        <dbReference type="ARBA" id="ARBA00012678"/>
    </source>
</evidence>
<organism evidence="10">
    <name type="scientific">Megaviridae environmental sample</name>
    <dbReference type="NCBI Taxonomy" id="1737588"/>
    <lineage>
        <taxon>Viruses</taxon>
        <taxon>Varidnaviria</taxon>
        <taxon>Bamfordvirae</taxon>
        <taxon>Nucleocytoviricota</taxon>
        <taxon>Megaviricetes</taxon>
        <taxon>Imitervirales</taxon>
        <taxon>Mimiviridae</taxon>
        <taxon>environmental samples</taxon>
    </lineage>
</organism>
<comment type="catalytic activity">
    <reaction evidence="8">
        <text>IMP + NH4(+) + NADP(+) = GMP + NADPH + 2 H(+)</text>
        <dbReference type="Rhea" id="RHEA:17185"/>
        <dbReference type="ChEBI" id="CHEBI:15378"/>
        <dbReference type="ChEBI" id="CHEBI:28938"/>
        <dbReference type="ChEBI" id="CHEBI:57783"/>
        <dbReference type="ChEBI" id="CHEBI:58053"/>
        <dbReference type="ChEBI" id="CHEBI:58115"/>
        <dbReference type="ChEBI" id="CHEBI:58349"/>
        <dbReference type="EC" id="1.7.1.7"/>
    </reaction>
</comment>
<feature type="domain" description="IMP dehydrogenase/GMP reductase" evidence="9">
    <location>
        <begin position="9"/>
        <end position="347"/>
    </location>
</feature>
<dbReference type="GO" id="GO:1902560">
    <property type="term" value="C:GMP reductase complex"/>
    <property type="evidence" value="ECO:0007669"/>
    <property type="project" value="InterPro"/>
</dbReference>
<dbReference type="PIRSF" id="PIRSF000235">
    <property type="entry name" value="GMP_reductase"/>
    <property type="match status" value="1"/>
</dbReference>
<dbReference type="GO" id="GO:0003920">
    <property type="term" value="F:GMP reductase activity"/>
    <property type="evidence" value="ECO:0007669"/>
    <property type="project" value="UniProtKB-EC"/>
</dbReference>
<dbReference type="EC" id="1.7.1.7" evidence="1"/>
<dbReference type="EMBL" id="MN448288">
    <property type="protein sequence ID" value="QFG74460.1"/>
    <property type="molecule type" value="Genomic_DNA"/>
</dbReference>
<protein>
    <recommendedName>
        <fullName evidence="2">GMP reductase</fullName>
        <ecNumber evidence="1">1.7.1.7</ecNumber>
    </recommendedName>
    <alternativeName>
        <fullName evidence="7">Guanosine 5'-monophosphate oxidoreductase</fullName>
    </alternativeName>
</protein>
<dbReference type="PANTHER" id="PTHR43170:SF5">
    <property type="entry name" value="GMP REDUCTASE"/>
    <property type="match status" value="1"/>
</dbReference>
<dbReference type="Pfam" id="PF00478">
    <property type="entry name" value="IMPDH"/>
    <property type="match status" value="1"/>
</dbReference>
<evidence type="ECO:0000259" key="9">
    <source>
        <dbReference type="Pfam" id="PF00478"/>
    </source>
</evidence>